<dbReference type="InterPro" id="IPR013783">
    <property type="entry name" value="Ig-like_fold"/>
</dbReference>
<keyword evidence="4" id="KW-0808">Transferase</keyword>
<keyword evidence="4" id="KW-0328">Glycosyltransferase</keyword>
<feature type="domain" description="Lacto-N-biose phosphorylase C-terminal" evidence="3">
    <location>
        <begin position="665"/>
        <end position="715"/>
    </location>
</feature>
<dbReference type="Gene3D" id="2.60.40.10">
    <property type="entry name" value="Immunoglobulins"/>
    <property type="match status" value="1"/>
</dbReference>
<dbReference type="InterPro" id="IPR012711">
    <property type="entry name" value="Lacto-N-biose_phosphorylase"/>
</dbReference>
<gene>
    <name evidence="4" type="primary">gnpA</name>
    <name evidence="4" type="ORF">QPK24_03450</name>
</gene>
<proteinExistence type="predicted"/>
<dbReference type="EMBL" id="CP127162">
    <property type="protein sequence ID" value="WIV19809.1"/>
    <property type="molecule type" value="Genomic_DNA"/>
</dbReference>
<evidence type="ECO:0000313" key="4">
    <source>
        <dbReference type="EMBL" id="WIV19809.1"/>
    </source>
</evidence>
<dbReference type="InterPro" id="IPR013780">
    <property type="entry name" value="Glyco_hydro_b"/>
</dbReference>
<dbReference type="RefSeq" id="WP_285746189.1">
    <property type="nucleotide sequence ID" value="NZ_CP127162.1"/>
</dbReference>
<dbReference type="InterPro" id="IPR035356">
    <property type="entry name" value="LBP_C"/>
</dbReference>
<evidence type="ECO:0000259" key="1">
    <source>
        <dbReference type="Pfam" id="PF09508"/>
    </source>
</evidence>
<dbReference type="NCBIfam" id="TIGR02336">
    <property type="entry name" value="1,3-beta-galactosyl-N-acetylhexosamine phosphorylase"/>
    <property type="match status" value="1"/>
</dbReference>
<dbReference type="Gene3D" id="2.60.40.1180">
    <property type="entry name" value="Golgi alpha-mannosidase II"/>
    <property type="match status" value="1"/>
</dbReference>
<dbReference type="EC" id="2.4.1.211" evidence="4"/>
<dbReference type="Pfam" id="PF17385">
    <property type="entry name" value="LBP_M"/>
    <property type="match status" value="1"/>
</dbReference>
<keyword evidence="5" id="KW-1185">Reference proteome</keyword>
<sequence length="724" mass="83498">MSKKTTGSFTLPGESGYETLTLQLAERWGADVIRDSDGTKLSDEIINAGYGIYSTICIIRDHNEWARKNLDKLQQCFLITGAKVAVQDYISIYLMEDFFDEQFRVNDSKEALKYWQVYDRTTGEEVPREQWNYERESGNVVISGITPWHKYTVSFMVYRIWEEISMYNHTTNHWDKEHLMQIDPMYADTQKYLLEWMEAWCEQHKETTVVRFTSLFYNFAWIWGSNERNRHLFTDWGAYDFTVSSRALDLFEKKYGYSLTAEDFVNGGKYRVSHILAEQRKLDYMAFINDFVIDFGKQLIDIVHKHDKLAYVFYDDSWVGMEPYNDRFQEFGFDGMIKCVFSGYEARLCSGVKVDTHEIRLHPYLFPVGLGGLPTFMEGGDPTLDAKKYWINIRRALLREPIDRIGLGGYLHLVEPYPDFCDYIEKIANEFREIKELHDKGKPYHIKTKVAVLHSWGKLRAWTLSGHFHETYMHDLIHINEALSGLPIEVQFIDFEDIRQGVLQNCDVVINAGSAGSAWSGGGNWHDHKCVDLLTKWVYEGGTFIGVNQPSAVEGHDTFFRMSHVLGLDEDTGARVAHGKWTFEASDEHGFVPEGASIAPKNNIYLTDGSAAVVGEVSGMVTLSTHTFGKGKGIYLPSFEFSLENTRLLLNIIRYAGDELHETKYITDNLYTECTYYPESKILVVINNSDEVQRTTIDTEYGKQTMELEPYDTIIRTIGELVIK</sequence>
<accession>A0ABY8X750</accession>
<dbReference type="InterPro" id="IPR035363">
    <property type="entry name" value="LBP_M"/>
</dbReference>
<dbReference type="Pfam" id="PF17386">
    <property type="entry name" value="LBP_C"/>
    <property type="match status" value="1"/>
</dbReference>
<dbReference type="InterPro" id="IPR029062">
    <property type="entry name" value="Class_I_gatase-like"/>
</dbReference>
<organism evidence="4 5">
    <name type="scientific">Paenibacillus polygoni</name>
    <dbReference type="NCBI Taxonomy" id="3050112"/>
    <lineage>
        <taxon>Bacteria</taxon>
        <taxon>Bacillati</taxon>
        <taxon>Bacillota</taxon>
        <taxon>Bacilli</taxon>
        <taxon>Bacillales</taxon>
        <taxon>Paenibacillaceae</taxon>
        <taxon>Paenibacillus</taxon>
    </lineage>
</organism>
<protein>
    <submittedName>
        <fullName evidence="4">1,3-beta-galactosyl-N-acetylhexosamine phosphorylase</fullName>
        <ecNumber evidence="4">2.4.1.211</ecNumber>
    </submittedName>
</protein>
<dbReference type="Proteomes" id="UP001236415">
    <property type="component" value="Chromosome"/>
</dbReference>
<evidence type="ECO:0000313" key="5">
    <source>
        <dbReference type="Proteomes" id="UP001236415"/>
    </source>
</evidence>
<dbReference type="Gene3D" id="3.20.20.80">
    <property type="entry name" value="Glycosidases"/>
    <property type="match status" value="1"/>
</dbReference>
<evidence type="ECO:0000259" key="3">
    <source>
        <dbReference type="Pfam" id="PF17386"/>
    </source>
</evidence>
<dbReference type="Pfam" id="PF09508">
    <property type="entry name" value="Lact_bio_phlase"/>
    <property type="match status" value="1"/>
</dbReference>
<dbReference type="Gene3D" id="3.40.50.880">
    <property type="match status" value="1"/>
</dbReference>
<dbReference type="InterPro" id="IPR035080">
    <property type="entry name" value="Lact_bio_phlase-like_N"/>
</dbReference>
<evidence type="ECO:0000259" key="2">
    <source>
        <dbReference type="Pfam" id="PF17385"/>
    </source>
</evidence>
<dbReference type="GO" id="GO:0050500">
    <property type="term" value="F:1,3-beta-galactosyl-N-acetylhexosamine phosphorylase activity"/>
    <property type="evidence" value="ECO:0007669"/>
    <property type="project" value="UniProtKB-EC"/>
</dbReference>
<name>A0ABY8X750_9BACL</name>
<feature type="domain" description="Lacto-N-biose phosphorylase-like N-terminal TIM barrel" evidence="1">
    <location>
        <begin position="7"/>
        <end position="445"/>
    </location>
</feature>
<reference evidence="4 5" key="1">
    <citation type="submission" date="2023-06" db="EMBL/GenBank/DDBJ databases">
        <title>Paenibacillus polygonum sp. nov., an endophytic bacterium, isolated from Polygonum lapathifolium L. in Nanji Wetland National Nature Reserve, South of Poyang Lake, Jiangxi Province, China.</title>
        <authorList>
            <person name="Yu Z."/>
        </authorList>
    </citation>
    <scope>NUCLEOTIDE SEQUENCE [LARGE SCALE GENOMIC DNA]</scope>
    <source>
        <strain evidence="4 5">C31</strain>
    </source>
</reference>
<dbReference type="SUPFAM" id="SSF52317">
    <property type="entry name" value="Class I glutamine amidotransferase-like"/>
    <property type="match status" value="1"/>
</dbReference>
<feature type="domain" description="Lacto-N-biose phosphorylase central" evidence="2">
    <location>
        <begin position="449"/>
        <end position="658"/>
    </location>
</feature>